<reference evidence="1 2" key="1">
    <citation type="submission" date="2015-04" db="EMBL/GenBank/DDBJ databases">
        <authorList>
            <person name="Syromyatnikov M.Y."/>
            <person name="Popov V.N."/>
        </authorList>
    </citation>
    <scope>NUCLEOTIDE SEQUENCE [LARGE SCALE GENOMIC DNA]</scope>
</reference>
<gene>
    <name evidence="1" type="ORF">CLUMA_CG007397</name>
</gene>
<name>A0A1J1I4Q1_9DIPT</name>
<dbReference type="Proteomes" id="UP000183832">
    <property type="component" value="Unassembled WGS sequence"/>
</dbReference>
<accession>A0A1J1I4Q1</accession>
<protein>
    <submittedName>
        <fullName evidence="1">CLUMA_CG007397, isoform A</fullName>
    </submittedName>
</protein>
<organism evidence="1 2">
    <name type="scientific">Clunio marinus</name>
    <dbReference type="NCBI Taxonomy" id="568069"/>
    <lineage>
        <taxon>Eukaryota</taxon>
        <taxon>Metazoa</taxon>
        <taxon>Ecdysozoa</taxon>
        <taxon>Arthropoda</taxon>
        <taxon>Hexapoda</taxon>
        <taxon>Insecta</taxon>
        <taxon>Pterygota</taxon>
        <taxon>Neoptera</taxon>
        <taxon>Endopterygota</taxon>
        <taxon>Diptera</taxon>
        <taxon>Nematocera</taxon>
        <taxon>Chironomoidea</taxon>
        <taxon>Chironomidae</taxon>
        <taxon>Clunio</taxon>
    </lineage>
</organism>
<evidence type="ECO:0000313" key="2">
    <source>
        <dbReference type="Proteomes" id="UP000183832"/>
    </source>
</evidence>
<keyword evidence="2" id="KW-1185">Reference proteome</keyword>
<dbReference type="AlphaFoldDB" id="A0A1J1I4Q1"/>
<sequence length="78" mass="9168">MLLEKILGCHVFGALRYQFTFTSCYIKERRVRGHEKITKLLITKQYQKYKVTDKTFVIQQLALKAFGHQISGTDQQVM</sequence>
<evidence type="ECO:0000313" key="1">
    <source>
        <dbReference type="EMBL" id="CRK93870.1"/>
    </source>
</evidence>
<dbReference type="EMBL" id="CVRI01000038">
    <property type="protein sequence ID" value="CRK93870.1"/>
    <property type="molecule type" value="Genomic_DNA"/>
</dbReference>
<proteinExistence type="predicted"/>